<dbReference type="InterPro" id="IPR043148">
    <property type="entry name" value="TagF_C"/>
</dbReference>
<evidence type="ECO:0000256" key="2">
    <source>
        <dbReference type="ARBA" id="ARBA00010488"/>
    </source>
</evidence>
<dbReference type="Pfam" id="PF04464">
    <property type="entry name" value="Glyphos_transf"/>
    <property type="match status" value="1"/>
</dbReference>
<evidence type="ECO:0000313" key="7">
    <source>
        <dbReference type="EMBL" id="WOS96144.1"/>
    </source>
</evidence>
<dbReference type="Proteomes" id="UP000243626">
    <property type="component" value="Chromosome"/>
</dbReference>
<evidence type="ECO:0000256" key="5">
    <source>
        <dbReference type="ARBA" id="ARBA00022944"/>
    </source>
</evidence>
<dbReference type="PANTHER" id="PTHR37316">
    <property type="entry name" value="TEICHOIC ACID GLYCEROL-PHOSPHATE PRIMASE"/>
    <property type="match status" value="1"/>
</dbReference>
<keyword evidence="6" id="KW-0472">Membrane</keyword>
<dbReference type="Gene3D" id="3.40.50.12580">
    <property type="match status" value="1"/>
</dbReference>
<dbReference type="KEGG" id="nmy:CJ229_008685"/>
<dbReference type="Gene3D" id="3.40.50.11820">
    <property type="match status" value="1"/>
</dbReference>
<reference evidence="8" key="1">
    <citation type="submission" date="2017-09" db="EMBL/GenBank/DDBJ databases">
        <title>Bacterial strain isolated from the female urinary microbiota.</title>
        <authorList>
            <person name="Thomas-White K."/>
            <person name="Kumar N."/>
            <person name="Forster S."/>
            <person name="Putonti C."/>
            <person name="Lawley T."/>
            <person name="Wolfe A.J."/>
        </authorList>
    </citation>
    <scope>NUCLEOTIDE SEQUENCE [LARGE SCALE GENOMIC DNA]</scope>
    <source>
        <strain evidence="8">UMB0959</strain>
    </source>
</reference>
<organism evidence="7 8">
    <name type="scientific">Nosocomiicoccus massiliensis</name>
    <dbReference type="NCBI Taxonomy" id="1232430"/>
    <lineage>
        <taxon>Bacteria</taxon>
        <taxon>Bacillati</taxon>
        <taxon>Bacillota</taxon>
        <taxon>Bacilli</taxon>
        <taxon>Bacillales</taxon>
        <taxon>Staphylococcaceae</taxon>
        <taxon>Nosocomiicoccus</taxon>
    </lineage>
</organism>
<dbReference type="InterPro" id="IPR043149">
    <property type="entry name" value="TagF_N"/>
</dbReference>
<dbReference type="GO" id="GO:0019350">
    <property type="term" value="P:teichoic acid biosynthetic process"/>
    <property type="evidence" value="ECO:0007669"/>
    <property type="project" value="UniProtKB-KW"/>
</dbReference>
<evidence type="ECO:0000256" key="6">
    <source>
        <dbReference type="ARBA" id="ARBA00023136"/>
    </source>
</evidence>
<accession>A0AAF0YMD1</accession>
<gene>
    <name evidence="7" type="ORF">CJ229_008685</name>
</gene>
<proteinExistence type="inferred from homology"/>
<dbReference type="RefSeq" id="WP_070709542.1">
    <property type="nucleotide sequence ID" value="NZ_CP136964.1"/>
</dbReference>
<keyword evidence="8" id="KW-1185">Reference proteome</keyword>
<dbReference type="InterPro" id="IPR051612">
    <property type="entry name" value="Teichoic_Acid_Biosynth"/>
</dbReference>
<dbReference type="SUPFAM" id="SSF53756">
    <property type="entry name" value="UDP-Glycosyltransferase/glycogen phosphorylase"/>
    <property type="match status" value="1"/>
</dbReference>
<evidence type="ECO:0000256" key="1">
    <source>
        <dbReference type="ARBA" id="ARBA00004202"/>
    </source>
</evidence>
<comment type="subcellular location">
    <subcellularLocation>
        <location evidence="1">Cell membrane</location>
        <topology evidence="1">Peripheral membrane protein</topology>
    </subcellularLocation>
</comment>
<dbReference type="PANTHER" id="PTHR37316:SF2">
    <property type="entry name" value="TEICHOIC ACID RIBITOL-PHOSPHATE POLYMERASE TARK"/>
    <property type="match status" value="1"/>
</dbReference>
<evidence type="ECO:0000313" key="8">
    <source>
        <dbReference type="Proteomes" id="UP000243626"/>
    </source>
</evidence>
<evidence type="ECO:0000256" key="3">
    <source>
        <dbReference type="ARBA" id="ARBA00022475"/>
    </source>
</evidence>
<comment type="similarity">
    <text evidence="2">Belongs to the CDP-glycerol glycerophosphotransferase family.</text>
</comment>
<keyword evidence="4" id="KW-0808">Transferase</keyword>
<dbReference type="EMBL" id="CP136964">
    <property type="protein sequence ID" value="WOS96144.1"/>
    <property type="molecule type" value="Genomic_DNA"/>
</dbReference>
<keyword evidence="5" id="KW-0777">Teichoic acid biosynthesis</keyword>
<sequence>MKERKVVIENIRWERVQFFIEGRFLDGDFSSPEFYLRNLDESKVMTANEVNIEGDKFSARFSLSNINNGNYLPEDDYLIVVEDEYTYIAQTSETLLDASKLELTNDEQETLNEIIELGDENTIHNFVLSYYGKEFKRSGTSKSTVYTVTPMLSTEVNEFLLSISFKQPKEKLDFYEATMKSIRRNYNKTSFSIRDFIFHLIFNWSKYRNKNNTKDVLFTSDSRAEMSGNFEYIFREMIRQDKDKEYNIHQQFKRHITDRRNFFDKFKFPYLLGKSKYIFVDDFHPMIYRVNFRKDQEIIQVWHAVGTFKTFGYSRVGKSGGNFFNTRSHRNYTKVYVSAENDIPYYAEAFGIKESNVIPTGVPRTDIFFNDKYEKKVTKELYSIYPQIKDKQVILFAPTFRGNGHNSAYYPFFKIDFAKLAKYCEESNSVVLFKMHPFVRNKLKFPKKYNKYFIDISSYREVNNILFITDILISDYSSLVYEFSLFKKPMLFYAYDLEDYVSKRDFYETYTDFVPGKIVQDFDELITSLYNKDFEEEKITNFINKHFKYTDGRSSERLVNDVFNKEK</sequence>
<dbReference type="GO" id="GO:0005886">
    <property type="term" value="C:plasma membrane"/>
    <property type="evidence" value="ECO:0007669"/>
    <property type="project" value="UniProtKB-SubCell"/>
</dbReference>
<dbReference type="AlphaFoldDB" id="A0AAF0YMD1"/>
<reference evidence="7 8" key="2">
    <citation type="submission" date="2023-10" db="EMBL/GenBank/DDBJ databases">
        <authorList>
            <person name="Choi B."/>
        </authorList>
    </citation>
    <scope>NUCLEOTIDE SEQUENCE [LARGE SCALE GENOMIC DNA]</scope>
    <source>
        <strain evidence="7 8">UMB0959</strain>
    </source>
</reference>
<dbReference type="InterPro" id="IPR007554">
    <property type="entry name" value="Glycerophosphate_synth"/>
</dbReference>
<keyword evidence="3" id="KW-1003">Cell membrane</keyword>
<protein>
    <submittedName>
        <fullName evidence="7">CDP-glycerol glycerophosphotransferase family protein</fullName>
    </submittedName>
</protein>
<evidence type="ECO:0000256" key="4">
    <source>
        <dbReference type="ARBA" id="ARBA00022679"/>
    </source>
</evidence>
<dbReference type="GO" id="GO:0047355">
    <property type="term" value="F:CDP-glycerol glycerophosphotransferase activity"/>
    <property type="evidence" value="ECO:0007669"/>
    <property type="project" value="InterPro"/>
</dbReference>
<name>A0AAF0YMD1_9STAP</name>